<organism evidence="5 6">
    <name type="scientific">Symbiodinium microadriaticum</name>
    <name type="common">Dinoflagellate</name>
    <name type="synonym">Zooxanthella microadriatica</name>
    <dbReference type="NCBI Taxonomy" id="2951"/>
    <lineage>
        <taxon>Eukaryota</taxon>
        <taxon>Sar</taxon>
        <taxon>Alveolata</taxon>
        <taxon>Dinophyceae</taxon>
        <taxon>Suessiales</taxon>
        <taxon>Symbiodiniaceae</taxon>
        <taxon>Symbiodinium</taxon>
    </lineage>
</organism>
<dbReference type="InterPro" id="IPR005123">
    <property type="entry name" value="Oxoglu/Fe-dep_dioxygenase_dom"/>
</dbReference>
<gene>
    <name evidence="5" type="ORF">AK812_SmicGene1783</name>
</gene>
<dbReference type="InterPro" id="IPR044862">
    <property type="entry name" value="Pro_4_hyd_alph_FE2OG_OXY"/>
</dbReference>
<protein>
    <submittedName>
        <fullName evidence="5">Putative prolyl 4-hydroxylase</fullName>
    </submittedName>
</protein>
<keyword evidence="1 3" id="KW-0479">Metal-binding</keyword>
<dbReference type="PROSITE" id="PS51471">
    <property type="entry name" value="FE2OG_OXY"/>
    <property type="match status" value="1"/>
</dbReference>
<comment type="similarity">
    <text evidence="3">Belongs to the iron/ascorbate-dependent oxidoreductase family.</text>
</comment>
<evidence type="ECO:0000313" key="5">
    <source>
        <dbReference type="EMBL" id="OLQ14135.1"/>
    </source>
</evidence>
<evidence type="ECO:0000256" key="1">
    <source>
        <dbReference type="ARBA" id="ARBA00022723"/>
    </source>
</evidence>
<evidence type="ECO:0000256" key="2">
    <source>
        <dbReference type="ARBA" id="ARBA00023004"/>
    </source>
</evidence>
<dbReference type="Gene3D" id="2.60.120.620">
    <property type="entry name" value="q2cbj1_9rhob like domain"/>
    <property type="match status" value="1"/>
</dbReference>
<comment type="caution">
    <text evidence="5">The sequence shown here is derived from an EMBL/GenBank/DDBJ whole genome shotgun (WGS) entry which is preliminary data.</text>
</comment>
<dbReference type="OrthoDB" id="329079at2759"/>
<dbReference type="EMBL" id="LSRX01000019">
    <property type="protein sequence ID" value="OLQ14135.1"/>
    <property type="molecule type" value="Genomic_DNA"/>
</dbReference>
<dbReference type="AlphaFoldDB" id="A0A1Q9F368"/>
<keyword evidence="2 3" id="KW-0408">Iron</keyword>
<dbReference type="GO" id="GO:0005783">
    <property type="term" value="C:endoplasmic reticulum"/>
    <property type="evidence" value="ECO:0007669"/>
    <property type="project" value="TreeGrafter"/>
</dbReference>
<dbReference type="PANTHER" id="PTHR10869:SF246">
    <property type="entry name" value="TRANSMEMBRANE PROLYL 4-HYDROXYLASE"/>
    <property type="match status" value="1"/>
</dbReference>
<dbReference type="InterPro" id="IPR045054">
    <property type="entry name" value="P4HA-like"/>
</dbReference>
<evidence type="ECO:0000256" key="3">
    <source>
        <dbReference type="RuleBase" id="RU003682"/>
    </source>
</evidence>
<evidence type="ECO:0000259" key="4">
    <source>
        <dbReference type="PROSITE" id="PS51471"/>
    </source>
</evidence>
<sequence>MRTRLTEWADSAGLLLGKENHDFARCPLDIWLLVAHGAGSEVADQTTSPAECVEPLQLVKYVPGQYYRAHMDTHQEPERLGSFNGEQRTHTLLVFVSTVPESDGGGHLHFPLLELRVLPKAGTAVLWNNLKPKGDGDLMEPDPCALHEGEPPLGVKKVAMNVWIVDRPFNRQSVEEALRRRQRSCFADTPLPASEDAKSDAALIGYDLTIATAVDVTLLS</sequence>
<feature type="domain" description="Fe2OG dioxygenase" evidence="4">
    <location>
        <begin position="52"/>
        <end position="166"/>
    </location>
</feature>
<dbReference type="GO" id="GO:0046872">
    <property type="term" value="F:metal ion binding"/>
    <property type="evidence" value="ECO:0007669"/>
    <property type="project" value="UniProtKB-KW"/>
</dbReference>
<keyword evidence="6" id="KW-1185">Reference proteome</keyword>
<dbReference type="Proteomes" id="UP000186817">
    <property type="component" value="Unassembled WGS sequence"/>
</dbReference>
<dbReference type="GO" id="GO:0004656">
    <property type="term" value="F:procollagen-proline 4-dioxygenase activity"/>
    <property type="evidence" value="ECO:0007669"/>
    <property type="project" value="TreeGrafter"/>
</dbReference>
<dbReference type="Pfam" id="PF13640">
    <property type="entry name" value="2OG-FeII_Oxy_3"/>
    <property type="match status" value="1"/>
</dbReference>
<accession>A0A1Q9F368</accession>
<name>A0A1Q9F368_SYMMI</name>
<proteinExistence type="inferred from homology"/>
<dbReference type="PANTHER" id="PTHR10869">
    <property type="entry name" value="PROLYL 4-HYDROXYLASE ALPHA SUBUNIT"/>
    <property type="match status" value="1"/>
</dbReference>
<evidence type="ECO:0000313" key="6">
    <source>
        <dbReference type="Proteomes" id="UP000186817"/>
    </source>
</evidence>
<reference evidence="5 6" key="1">
    <citation type="submission" date="2016-02" db="EMBL/GenBank/DDBJ databases">
        <title>Genome analysis of coral dinoflagellate symbionts highlights evolutionary adaptations to a symbiotic lifestyle.</title>
        <authorList>
            <person name="Aranda M."/>
            <person name="Li Y."/>
            <person name="Liew Y.J."/>
            <person name="Baumgarten S."/>
            <person name="Simakov O."/>
            <person name="Wilson M."/>
            <person name="Piel J."/>
            <person name="Ashoor H."/>
            <person name="Bougouffa S."/>
            <person name="Bajic V.B."/>
            <person name="Ryu T."/>
            <person name="Ravasi T."/>
            <person name="Bayer T."/>
            <person name="Micklem G."/>
            <person name="Kim H."/>
            <person name="Bhak J."/>
            <person name="Lajeunesse T.C."/>
            <person name="Voolstra C.R."/>
        </authorList>
    </citation>
    <scope>NUCLEOTIDE SEQUENCE [LARGE SCALE GENOMIC DNA]</scope>
    <source>
        <strain evidence="5 6">CCMP2467</strain>
    </source>
</reference>
<keyword evidence="3" id="KW-0560">Oxidoreductase</keyword>